<comment type="caution">
    <text evidence="2">The sequence shown here is derived from an EMBL/GenBank/DDBJ whole genome shotgun (WGS) entry which is preliminary data.</text>
</comment>
<feature type="compositionally biased region" description="Basic and acidic residues" evidence="1">
    <location>
        <begin position="54"/>
        <end position="67"/>
    </location>
</feature>
<reference evidence="2 3" key="1">
    <citation type="submission" date="2020-10" db="EMBL/GenBank/DDBJ databases">
        <title>Plant Genome Project.</title>
        <authorList>
            <person name="Zhang R.-G."/>
        </authorList>
    </citation>
    <scope>NUCLEOTIDE SEQUENCE [LARGE SCALE GENOMIC DNA]</scope>
    <source>
        <strain evidence="2">FAFU-HL-1</strain>
        <tissue evidence="2">Leaf</tissue>
    </source>
</reference>
<dbReference type="Proteomes" id="UP000657918">
    <property type="component" value="Chromosome 8"/>
</dbReference>
<evidence type="ECO:0000256" key="1">
    <source>
        <dbReference type="SAM" id="MobiDB-lite"/>
    </source>
</evidence>
<gene>
    <name evidence="2" type="ORF">SADUNF_Sadunf08G0096400</name>
</gene>
<feature type="region of interest" description="Disordered" evidence="1">
    <location>
        <begin position="42"/>
        <end position="75"/>
    </location>
</feature>
<protein>
    <submittedName>
        <fullName evidence="2">Uncharacterized protein</fullName>
    </submittedName>
</protein>
<dbReference type="EMBL" id="JADGMS010000008">
    <property type="protein sequence ID" value="KAF9677328.1"/>
    <property type="molecule type" value="Genomic_DNA"/>
</dbReference>
<evidence type="ECO:0000313" key="3">
    <source>
        <dbReference type="Proteomes" id="UP000657918"/>
    </source>
</evidence>
<evidence type="ECO:0000313" key="2">
    <source>
        <dbReference type="EMBL" id="KAF9677328.1"/>
    </source>
</evidence>
<dbReference type="AlphaFoldDB" id="A0A835JY52"/>
<accession>A0A835JY52</accession>
<sequence>MQKQEEFGYISSHLIISGVAGHSFLAKVFSGSNLERERKDRALALAPGYSGHQQIEERERERRKKDQQVAGDSLE</sequence>
<proteinExistence type="predicted"/>
<organism evidence="2 3">
    <name type="scientific">Salix dunnii</name>
    <dbReference type="NCBI Taxonomy" id="1413687"/>
    <lineage>
        <taxon>Eukaryota</taxon>
        <taxon>Viridiplantae</taxon>
        <taxon>Streptophyta</taxon>
        <taxon>Embryophyta</taxon>
        <taxon>Tracheophyta</taxon>
        <taxon>Spermatophyta</taxon>
        <taxon>Magnoliopsida</taxon>
        <taxon>eudicotyledons</taxon>
        <taxon>Gunneridae</taxon>
        <taxon>Pentapetalae</taxon>
        <taxon>rosids</taxon>
        <taxon>fabids</taxon>
        <taxon>Malpighiales</taxon>
        <taxon>Salicaceae</taxon>
        <taxon>Saliceae</taxon>
        <taxon>Salix</taxon>
    </lineage>
</organism>
<keyword evidence="3" id="KW-1185">Reference proteome</keyword>
<name>A0A835JY52_9ROSI</name>